<dbReference type="InterPro" id="IPR039461">
    <property type="entry name" value="Peptidase_M49"/>
</dbReference>
<evidence type="ECO:0000256" key="10">
    <source>
        <dbReference type="ARBA" id="ARBA00023049"/>
    </source>
</evidence>
<dbReference type="EMBL" id="JADGJH010003103">
    <property type="protein sequence ID" value="KAJ3093338.1"/>
    <property type="molecule type" value="Genomic_DNA"/>
</dbReference>
<dbReference type="GO" id="GO:0004177">
    <property type="term" value="F:aminopeptidase activity"/>
    <property type="evidence" value="ECO:0007669"/>
    <property type="project" value="UniProtKB-KW"/>
</dbReference>
<dbReference type="GO" id="GO:0046872">
    <property type="term" value="F:metal ion binding"/>
    <property type="evidence" value="ECO:0007669"/>
    <property type="project" value="UniProtKB-KW"/>
</dbReference>
<evidence type="ECO:0000256" key="6">
    <source>
        <dbReference type="ARBA" id="ARBA00022670"/>
    </source>
</evidence>
<reference evidence="14" key="1">
    <citation type="submission" date="2020-05" db="EMBL/GenBank/DDBJ databases">
        <title>Phylogenomic resolution of chytrid fungi.</title>
        <authorList>
            <person name="Stajich J.E."/>
            <person name="Amses K."/>
            <person name="Simmons R."/>
            <person name="Seto K."/>
            <person name="Myers J."/>
            <person name="Bonds A."/>
            <person name="Quandt C.A."/>
            <person name="Barry K."/>
            <person name="Liu P."/>
            <person name="Grigoriev I."/>
            <person name="Longcore J.E."/>
            <person name="James T.Y."/>
        </authorList>
    </citation>
    <scope>NUCLEOTIDE SEQUENCE</scope>
    <source>
        <strain evidence="14">JEL0513</strain>
    </source>
</reference>
<evidence type="ECO:0000256" key="3">
    <source>
        <dbReference type="ARBA" id="ARBA00010200"/>
    </source>
</evidence>
<dbReference type="Proteomes" id="UP001211907">
    <property type="component" value="Unassembled WGS sequence"/>
</dbReference>
<sequence length="691" mass="77240">MSTALFLCDKNAPLARLEVKEHFDSLSDKEKNYAHFIGRAAWAGARVYSATTSLVAPLLFQLILDIFSDKNDSKKIRDVAAFKENVGLSEDSWRLFLEYSVQVLYNLSNFKSFGDTKFVPNVSEVDFKKVVLASGSDSAIAAYEKLKNHIFALEPADSVGVFLRIGFPADGHTTGYYNENVSKREVETVQSILGANNISALNTRLFKTCSNKYTLKIASANSKPSSVFESPDGSIVLTVEYADFQAQMVKAEIAMGFAAEFAANEVQRNMILKYVENFASGDMEAHKESQRLWIRDIAPVVESNIGFVETYRDPAGVRAQWEWFVAVVNKEQTAKFEKLVNGAKEFIKRLPWGKAFEKDIFNRPDFTSLEVLTFATSGGPPGGINIPNYDDIRMSLGFKNVSLANIANAKTPGVKVTFVSAEDLPTFEKWRSAAFEVQVGLHELLGHGSGKLLIEESEGKFNFDIKNPPINSITGEPVKTWYKPGQTWGSQFGAIASTYEECRAECVSMALCVDREILSIFHITSDEDVSDSIFTNYIIMARVGLASLEVYEPKNARWGQAHMQARYGILRTLINAGLVHIEETDDENLFVHVDRAKILTHGVPAVKELLVKLQTYKATADSENGIAFYKALTSVPEQWIKYRDIVIKRKLPRMVLVQGNTFLDEISQVATFKEYPLTLEGFIESVIERDF</sequence>
<comment type="similarity">
    <text evidence="3 11">Belongs to the peptidase M49 family.</text>
</comment>
<comment type="caution">
    <text evidence="14">The sequence shown here is derived from an EMBL/GenBank/DDBJ whole genome shotgun (WGS) entry which is preliminary data.</text>
</comment>
<feature type="active site" evidence="12">
    <location>
        <position position="443"/>
    </location>
</feature>
<accession>A0AAD5XCI7</accession>
<evidence type="ECO:0000313" key="15">
    <source>
        <dbReference type="Proteomes" id="UP001211907"/>
    </source>
</evidence>
<evidence type="ECO:0000256" key="5">
    <source>
        <dbReference type="ARBA" id="ARBA00022490"/>
    </source>
</evidence>
<proteinExistence type="inferred from homology"/>
<evidence type="ECO:0000256" key="7">
    <source>
        <dbReference type="ARBA" id="ARBA00022723"/>
    </source>
</evidence>
<dbReference type="InterPro" id="IPR005317">
    <property type="entry name" value="Dipeptidyl-peptase3"/>
</dbReference>
<dbReference type="GO" id="GO:0008239">
    <property type="term" value="F:dipeptidyl-peptidase activity"/>
    <property type="evidence" value="ECO:0007669"/>
    <property type="project" value="UniProtKB-UniRule"/>
</dbReference>
<keyword evidence="9 11" id="KW-0862">Zinc</keyword>
<feature type="binding site" evidence="13">
    <location>
        <position position="501"/>
    </location>
    <ligand>
        <name>Zn(2+)</name>
        <dbReference type="ChEBI" id="CHEBI:29105"/>
        <note>catalytic</note>
    </ligand>
</feature>
<comment type="subcellular location">
    <subcellularLocation>
        <location evidence="2">Cytoplasm</location>
    </subcellularLocation>
</comment>
<keyword evidence="10 11" id="KW-0482">Metalloprotease</keyword>
<evidence type="ECO:0000256" key="8">
    <source>
        <dbReference type="ARBA" id="ARBA00022801"/>
    </source>
</evidence>
<dbReference type="GO" id="GO:0008235">
    <property type="term" value="F:metalloexopeptidase activity"/>
    <property type="evidence" value="ECO:0007669"/>
    <property type="project" value="InterPro"/>
</dbReference>
<keyword evidence="6 11" id="KW-0645">Protease</keyword>
<keyword evidence="8 11" id="KW-0378">Hydrolase</keyword>
<evidence type="ECO:0000256" key="9">
    <source>
        <dbReference type="ARBA" id="ARBA00022833"/>
    </source>
</evidence>
<keyword evidence="5 11" id="KW-0963">Cytoplasm</keyword>
<evidence type="ECO:0000256" key="13">
    <source>
        <dbReference type="PIRSR" id="PIRSR007828-2"/>
    </source>
</evidence>
<protein>
    <recommendedName>
        <fullName evidence="11">Dipeptidyl peptidase 3</fullName>
        <ecNumber evidence="11">3.4.14.4</ecNumber>
    </recommendedName>
    <alternativeName>
        <fullName evidence="11">Dipeptidyl aminopeptidase III</fullName>
    </alternativeName>
    <alternativeName>
        <fullName evidence="11">Dipeptidyl peptidase III</fullName>
    </alternativeName>
</protein>
<comment type="catalytic activity">
    <reaction evidence="1 11">
        <text>Release of an N-terminal dipeptide from a peptide comprising four or more residues, with broad specificity. Also acts on dipeptidyl 2-naphthylamides.</text>
        <dbReference type="EC" id="3.4.14.4"/>
    </reaction>
</comment>
<dbReference type="GO" id="GO:0006508">
    <property type="term" value="P:proteolysis"/>
    <property type="evidence" value="ECO:0007669"/>
    <property type="project" value="UniProtKB-KW"/>
</dbReference>
<keyword evidence="4 11" id="KW-0031">Aminopeptidase</keyword>
<dbReference type="PANTHER" id="PTHR23422">
    <property type="entry name" value="DIPEPTIDYL PEPTIDASE III-RELATED"/>
    <property type="match status" value="1"/>
</dbReference>
<dbReference type="PIRSF" id="PIRSF007828">
    <property type="entry name" value="Dipeptidyl-peptidase_III"/>
    <property type="match status" value="1"/>
</dbReference>
<feature type="binding site" evidence="13">
    <location>
        <position position="442"/>
    </location>
    <ligand>
        <name>Zn(2+)</name>
        <dbReference type="ChEBI" id="CHEBI:29105"/>
        <note>catalytic</note>
    </ligand>
</feature>
<dbReference type="EC" id="3.4.14.4" evidence="11"/>
<evidence type="ECO:0000256" key="11">
    <source>
        <dbReference type="PIRNR" id="PIRNR007828"/>
    </source>
</evidence>
<keyword evidence="7 11" id="KW-0479">Metal-binding</keyword>
<organism evidence="14 15">
    <name type="scientific">Physocladia obscura</name>
    <dbReference type="NCBI Taxonomy" id="109957"/>
    <lineage>
        <taxon>Eukaryota</taxon>
        <taxon>Fungi</taxon>
        <taxon>Fungi incertae sedis</taxon>
        <taxon>Chytridiomycota</taxon>
        <taxon>Chytridiomycota incertae sedis</taxon>
        <taxon>Chytridiomycetes</taxon>
        <taxon>Chytridiales</taxon>
        <taxon>Chytriomycetaceae</taxon>
        <taxon>Physocladia</taxon>
    </lineage>
</organism>
<gene>
    <name evidence="14" type="ORF">HK100_006674</name>
</gene>
<dbReference type="FunFam" id="3.30.540.30:FF:000001">
    <property type="entry name" value="Dipeptidyl peptidase 3"/>
    <property type="match status" value="1"/>
</dbReference>
<dbReference type="Pfam" id="PF03571">
    <property type="entry name" value="Peptidase_M49"/>
    <property type="match status" value="1"/>
</dbReference>
<dbReference type="PANTHER" id="PTHR23422:SF11">
    <property type="entry name" value="DIPEPTIDYL PEPTIDASE 3"/>
    <property type="match status" value="1"/>
</dbReference>
<evidence type="ECO:0000256" key="4">
    <source>
        <dbReference type="ARBA" id="ARBA00022438"/>
    </source>
</evidence>
<evidence type="ECO:0000256" key="12">
    <source>
        <dbReference type="PIRSR" id="PIRSR007828-1"/>
    </source>
</evidence>
<evidence type="ECO:0000313" key="14">
    <source>
        <dbReference type="EMBL" id="KAJ3093338.1"/>
    </source>
</evidence>
<evidence type="ECO:0000256" key="1">
    <source>
        <dbReference type="ARBA" id="ARBA00001336"/>
    </source>
</evidence>
<name>A0AAD5XCI7_9FUNG</name>
<keyword evidence="15" id="KW-1185">Reference proteome</keyword>
<dbReference type="AlphaFoldDB" id="A0AAD5XCI7"/>
<evidence type="ECO:0000256" key="2">
    <source>
        <dbReference type="ARBA" id="ARBA00004496"/>
    </source>
</evidence>
<dbReference type="Gene3D" id="3.30.540.30">
    <property type="match status" value="2"/>
</dbReference>
<comment type="cofactor">
    <cofactor evidence="11 13">
        <name>Zn(2+)</name>
        <dbReference type="ChEBI" id="CHEBI:29105"/>
    </cofactor>
    <text evidence="11 13">Binds 1 zinc ion per subunit.</text>
</comment>
<dbReference type="GO" id="GO:0005737">
    <property type="term" value="C:cytoplasm"/>
    <property type="evidence" value="ECO:0007669"/>
    <property type="project" value="UniProtKB-SubCell"/>
</dbReference>
<feature type="binding site" evidence="13">
    <location>
        <position position="447"/>
    </location>
    <ligand>
        <name>Zn(2+)</name>
        <dbReference type="ChEBI" id="CHEBI:29105"/>
        <note>catalytic</note>
    </ligand>
</feature>